<dbReference type="SUPFAM" id="SSF46565">
    <property type="entry name" value="Chaperone J-domain"/>
    <property type="match status" value="1"/>
</dbReference>
<proteinExistence type="predicted"/>
<dbReference type="PANTHER" id="PTHR23172">
    <property type="entry name" value="AUXILIN/CYCLIN G-ASSOCIATED KINASE-RELATED"/>
    <property type="match status" value="1"/>
</dbReference>
<evidence type="ECO:0000313" key="3">
    <source>
        <dbReference type="EMBL" id="GKV43120.1"/>
    </source>
</evidence>
<dbReference type="GO" id="GO:0072318">
    <property type="term" value="P:clathrin coat disassembly"/>
    <property type="evidence" value="ECO:0007669"/>
    <property type="project" value="TreeGrafter"/>
</dbReference>
<organism evidence="3 4">
    <name type="scientific">Rubroshorea leprosula</name>
    <dbReference type="NCBI Taxonomy" id="152421"/>
    <lineage>
        <taxon>Eukaryota</taxon>
        <taxon>Viridiplantae</taxon>
        <taxon>Streptophyta</taxon>
        <taxon>Embryophyta</taxon>
        <taxon>Tracheophyta</taxon>
        <taxon>Spermatophyta</taxon>
        <taxon>Magnoliopsida</taxon>
        <taxon>eudicotyledons</taxon>
        <taxon>Gunneridae</taxon>
        <taxon>Pentapetalae</taxon>
        <taxon>rosids</taxon>
        <taxon>malvids</taxon>
        <taxon>Malvales</taxon>
        <taxon>Dipterocarpaceae</taxon>
        <taxon>Rubroshorea</taxon>
    </lineage>
</organism>
<dbReference type="InterPro" id="IPR036869">
    <property type="entry name" value="J_dom_sf"/>
</dbReference>
<accession>A0AAV5M051</accession>
<feature type="region of interest" description="Disordered" evidence="2">
    <location>
        <begin position="495"/>
        <end position="633"/>
    </location>
</feature>
<feature type="compositionally biased region" description="Basic and acidic residues" evidence="2">
    <location>
        <begin position="305"/>
        <end position="316"/>
    </location>
</feature>
<feature type="compositionally biased region" description="Low complexity" evidence="2">
    <location>
        <begin position="197"/>
        <end position="221"/>
    </location>
</feature>
<dbReference type="PANTHER" id="PTHR23172:SF19">
    <property type="entry name" value="J DOMAIN-CONTAINING PROTEIN"/>
    <property type="match status" value="1"/>
</dbReference>
<keyword evidence="4" id="KW-1185">Reference proteome</keyword>
<feature type="compositionally biased region" description="Low complexity" evidence="2">
    <location>
        <begin position="684"/>
        <end position="698"/>
    </location>
</feature>
<name>A0AAV5M051_9ROSI</name>
<evidence type="ECO:0000313" key="4">
    <source>
        <dbReference type="Proteomes" id="UP001054252"/>
    </source>
</evidence>
<feature type="region of interest" description="Disordered" evidence="2">
    <location>
        <begin position="135"/>
        <end position="224"/>
    </location>
</feature>
<feature type="region of interest" description="Disordered" evidence="2">
    <location>
        <begin position="651"/>
        <end position="700"/>
    </location>
</feature>
<dbReference type="FunFam" id="1.10.287.110:FF:000009">
    <property type="entry name" value="Auxilin-related protein 1"/>
    <property type="match status" value="1"/>
</dbReference>
<feature type="compositionally biased region" description="Pro residues" evidence="2">
    <location>
        <begin position="397"/>
        <end position="409"/>
    </location>
</feature>
<feature type="compositionally biased region" description="Basic and acidic residues" evidence="2">
    <location>
        <begin position="757"/>
        <end position="771"/>
    </location>
</feature>
<feature type="compositionally biased region" description="Polar residues" evidence="2">
    <location>
        <begin position="412"/>
        <end position="458"/>
    </location>
</feature>
<dbReference type="GO" id="GO:0072583">
    <property type="term" value="P:clathrin-dependent endocytosis"/>
    <property type="evidence" value="ECO:0007669"/>
    <property type="project" value="TreeGrafter"/>
</dbReference>
<feature type="region of interest" description="Disordered" evidence="2">
    <location>
        <begin position="749"/>
        <end position="771"/>
    </location>
</feature>
<feature type="compositionally biased region" description="Polar residues" evidence="2">
    <location>
        <begin position="319"/>
        <end position="375"/>
    </location>
</feature>
<dbReference type="EMBL" id="BPVZ01000165">
    <property type="protein sequence ID" value="GKV43120.1"/>
    <property type="molecule type" value="Genomic_DNA"/>
</dbReference>
<dbReference type="Proteomes" id="UP001054252">
    <property type="component" value="Unassembled WGS sequence"/>
</dbReference>
<sequence>MDEFPGLLAKDFGIRPQGKSAPMAPPRGNLSSVSNFGLRSEFGQSSSANAESLAPIFDDYDRDGLLFNDVFGGPPKYSSEFRAAASSSFDYDSIFKDHNAKSSSMPVFDKPVYDDDIFDGLPGLKTSSTSSAPKYDNIFASISGSPPTAKTKRQNSSPFDDLLGNLGRKGDETKTERMRPDEDASAFDDLIPGFGGSSPPLSSKSTSESSRSQKPSSNSIKTTSNLMEDPFFVLESASTPADSSSGLFTDPMEEINTLNGSRNTRMESSSVSGGVFDGLEKSRQSEINKRGKDRSMNGQAPTSKELCDKEDYEGYAKGKTSSIDNFPESHQTMFGMPNVSTDFPRSVSQTTTSYMNASSNETSSQVNATPGSESNFDSLADTWLIVSEIPLVTQPTSAPPPSRPPPPRPSRVSKSAGGSFSASNAKRVNDFSSFPNSTQFSHNSQSCTASRSSVTSQMDELEDFGMGGTQNSVSEQPEVFPAEDFVSNSVAAASAAAMKEAMDRAEAKFRHAREMRERENLKAARSREAGLLDKEEKVMQDAQDRELGAKQERMERDKQQRERDEEETEQRRSRRRAERAAVEKAAAEARERAERAAVQRAQAEARERAAAEARERAERAAAEARERANAEARERAALSEARFRAEQAAVERAAAEARERAAAATRANQQKNDNDLDSFFSMGRASSAPRPRANSSDPLFDMQNKAAPEAARGTSVGSSSSLRKASSAANIVDDLTSIFGAAVSSAGEFQEIEGESEERRRARLERHQRTQERAAKALAEKNERDLQAQREQAERHRIAETLDIEIKRWAAGKEGNLRALLSTLQYVLWPECGWQPVSLTDLITAAAVKKVYRKATLCIHPDKVQQKGANLQQKYIAEKVFDLLKEAWNKFNSEELF</sequence>
<feature type="compositionally biased region" description="Polar residues" evidence="2">
    <location>
        <begin position="140"/>
        <end position="158"/>
    </location>
</feature>
<feature type="region of interest" description="Disordered" evidence="2">
    <location>
        <begin position="392"/>
        <end position="480"/>
    </location>
</feature>
<feature type="compositionally biased region" description="Basic and acidic residues" evidence="2">
    <location>
        <begin position="578"/>
        <end position="633"/>
    </location>
</feature>
<dbReference type="GO" id="GO:0030276">
    <property type="term" value="F:clathrin binding"/>
    <property type="evidence" value="ECO:0007669"/>
    <property type="project" value="TreeGrafter"/>
</dbReference>
<feature type="compositionally biased region" description="Basic and acidic residues" evidence="2">
    <location>
        <begin position="168"/>
        <end position="182"/>
    </location>
</feature>
<gene>
    <name evidence="3" type="ORF">SLEP1_g50453</name>
</gene>
<dbReference type="Gene3D" id="1.10.287.110">
    <property type="entry name" value="DnaJ domain"/>
    <property type="match status" value="1"/>
</dbReference>
<dbReference type="AlphaFoldDB" id="A0AAV5M051"/>
<protein>
    <recommendedName>
        <fullName evidence="5">Auxilin-related protein 2</fullName>
    </recommendedName>
</protein>
<feature type="region of interest" description="Disordered" evidence="2">
    <location>
        <begin position="284"/>
        <end position="375"/>
    </location>
</feature>
<reference evidence="3 4" key="1">
    <citation type="journal article" date="2021" name="Commun. Biol.">
        <title>The genome of Shorea leprosula (Dipterocarpaceae) highlights the ecological relevance of drought in aseasonal tropical rainforests.</title>
        <authorList>
            <person name="Ng K.K.S."/>
            <person name="Kobayashi M.J."/>
            <person name="Fawcett J.A."/>
            <person name="Hatakeyama M."/>
            <person name="Paape T."/>
            <person name="Ng C.H."/>
            <person name="Ang C.C."/>
            <person name="Tnah L.H."/>
            <person name="Lee C.T."/>
            <person name="Nishiyama T."/>
            <person name="Sese J."/>
            <person name="O'Brien M.J."/>
            <person name="Copetti D."/>
            <person name="Mohd Noor M.I."/>
            <person name="Ong R.C."/>
            <person name="Putra M."/>
            <person name="Sireger I.Z."/>
            <person name="Indrioko S."/>
            <person name="Kosugi Y."/>
            <person name="Izuno A."/>
            <person name="Isagi Y."/>
            <person name="Lee S.L."/>
            <person name="Shimizu K.K."/>
        </authorList>
    </citation>
    <scope>NUCLEOTIDE SEQUENCE [LARGE SCALE GENOMIC DNA]</scope>
    <source>
        <strain evidence="3">214</strain>
    </source>
</reference>
<evidence type="ECO:0008006" key="5">
    <source>
        <dbReference type="Google" id="ProtNLM"/>
    </source>
</evidence>
<feature type="compositionally biased region" description="Basic and acidic residues" evidence="2">
    <location>
        <begin position="500"/>
        <end position="563"/>
    </location>
</feature>
<evidence type="ECO:0000256" key="1">
    <source>
        <dbReference type="ARBA" id="ARBA00023054"/>
    </source>
</evidence>
<evidence type="ECO:0000256" key="2">
    <source>
        <dbReference type="SAM" id="MobiDB-lite"/>
    </source>
</evidence>
<feature type="compositionally biased region" description="Basic and acidic residues" evidence="2">
    <location>
        <begin position="284"/>
        <end position="295"/>
    </location>
</feature>
<dbReference type="GO" id="GO:0005737">
    <property type="term" value="C:cytoplasm"/>
    <property type="evidence" value="ECO:0007669"/>
    <property type="project" value="TreeGrafter"/>
</dbReference>
<comment type="caution">
    <text evidence="3">The sequence shown here is derived from an EMBL/GenBank/DDBJ whole genome shotgun (WGS) entry which is preliminary data.</text>
</comment>
<dbReference type="GO" id="GO:0031982">
    <property type="term" value="C:vesicle"/>
    <property type="evidence" value="ECO:0007669"/>
    <property type="project" value="TreeGrafter"/>
</dbReference>
<keyword evidence="1" id="KW-0175">Coiled coil</keyword>
<feature type="region of interest" description="Disordered" evidence="2">
    <location>
        <begin position="1"/>
        <end position="28"/>
    </location>
</feature>